<evidence type="ECO:0000256" key="2">
    <source>
        <dbReference type="ARBA" id="ARBA00018718"/>
    </source>
</evidence>
<dbReference type="PANTHER" id="PTHR30126:SF40">
    <property type="entry name" value="HTH-TYPE TRANSCRIPTIONAL REGULATOR GLTR"/>
    <property type="match status" value="1"/>
</dbReference>
<reference evidence="7 8" key="1">
    <citation type="submission" date="2014-06" db="EMBL/GenBank/DDBJ databases">
        <title>Draft genome sequence of Bacillus gaemokensis JCM 15801 (MCCC 1A00707).</title>
        <authorList>
            <person name="Lai Q."/>
            <person name="Liu Y."/>
            <person name="Shao Z."/>
        </authorList>
    </citation>
    <scope>NUCLEOTIDE SEQUENCE [LARGE SCALE GENOMIC DNA]</scope>
    <source>
        <strain evidence="7 8">JCM 15801</strain>
    </source>
</reference>
<dbReference type="RefSeq" id="WP_033677126.1">
    <property type="nucleotide sequence ID" value="NZ_JOTM01000027.1"/>
</dbReference>
<dbReference type="Pfam" id="PF00126">
    <property type="entry name" value="HTH_1"/>
    <property type="match status" value="1"/>
</dbReference>
<dbReference type="SUPFAM" id="SSF46785">
    <property type="entry name" value="Winged helix' DNA-binding domain"/>
    <property type="match status" value="1"/>
</dbReference>
<dbReference type="InterPro" id="IPR005119">
    <property type="entry name" value="LysR_subst-bd"/>
</dbReference>
<feature type="domain" description="HTH lysR-type" evidence="6">
    <location>
        <begin position="1"/>
        <end position="58"/>
    </location>
</feature>
<dbReference type="GO" id="GO:0000976">
    <property type="term" value="F:transcription cis-regulatory region binding"/>
    <property type="evidence" value="ECO:0007669"/>
    <property type="project" value="TreeGrafter"/>
</dbReference>
<comment type="caution">
    <text evidence="7">The sequence shown here is derived from an EMBL/GenBank/DDBJ whole genome shotgun (WGS) entry which is preliminary data.</text>
</comment>
<protein>
    <recommendedName>
        <fullName evidence="2">HTH-type transcriptional regulator CzcR</fullName>
    </recommendedName>
</protein>
<organism evidence="7 8">
    <name type="scientific">Bacillus gaemokensis</name>
    <dbReference type="NCBI Taxonomy" id="574375"/>
    <lineage>
        <taxon>Bacteria</taxon>
        <taxon>Bacillati</taxon>
        <taxon>Bacillota</taxon>
        <taxon>Bacilli</taxon>
        <taxon>Bacillales</taxon>
        <taxon>Bacillaceae</taxon>
        <taxon>Bacillus</taxon>
        <taxon>Bacillus cereus group</taxon>
    </lineage>
</organism>
<dbReference type="PROSITE" id="PS50931">
    <property type="entry name" value="HTH_LYSR"/>
    <property type="match status" value="1"/>
</dbReference>
<dbReference type="Pfam" id="PF03466">
    <property type="entry name" value="LysR_substrate"/>
    <property type="match status" value="1"/>
</dbReference>
<keyword evidence="5" id="KW-0804">Transcription</keyword>
<dbReference type="EMBL" id="JOTM01000027">
    <property type="protein sequence ID" value="KEK22695.1"/>
    <property type="molecule type" value="Genomic_DNA"/>
</dbReference>
<dbReference type="Gene3D" id="1.10.10.10">
    <property type="entry name" value="Winged helix-like DNA-binding domain superfamily/Winged helix DNA-binding domain"/>
    <property type="match status" value="1"/>
</dbReference>
<dbReference type="InterPro" id="IPR036390">
    <property type="entry name" value="WH_DNA-bd_sf"/>
</dbReference>
<dbReference type="SUPFAM" id="SSF53850">
    <property type="entry name" value="Periplasmic binding protein-like II"/>
    <property type="match status" value="1"/>
</dbReference>
<evidence type="ECO:0000313" key="7">
    <source>
        <dbReference type="EMBL" id="KEK22695.1"/>
    </source>
</evidence>
<evidence type="ECO:0000313" key="8">
    <source>
        <dbReference type="Proteomes" id="UP000027778"/>
    </source>
</evidence>
<gene>
    <name evidence="7" type="ORF">BAGA_17165</name>
</gene>
<dbReference type="OrthoDB" id="8479357at2"/>
<evidence type="ECO:0000256" key="3">
    <source>
        <dbReference type="ARBA" id="ARBA00023015"/>
    </source>
</evidence>
<dbReference type="GO" id="GO:0003700">
    <property type="term" value="F:DNA-binding transcription factor activity"/>
    <property type="evidence" value="ECO:0007669"/>
    <property type="project" value="InterPro"/>
</dbReference>
<accession>A0A073K7Z7</accession>
<evidence type="ECO:0000256" key="1">
    <source>
        <dbReference type="ARBA" id="ARBA00009437"/>
    </source>
</evidence>
<evidence type="ECO:0000259" key="6">
    <source>
        <dbReference type="PROSITE" id="PS50931"/>
    </source>
</evidence>
<dbReference type="CDD" id="cd08442">
    <property type="entry name" value="PBP2_YofA_SoxR_like"/>
    <property type="match status" value="1"/>
</dbReference>
<sequence>MDIKDLTIFHEVAREGNISRAAQNLNYVQSNVTMRIKQLENELGALLFYRNGKGVSLTSNGEILLAYAKQIIHLMEQSIKAVQNNGAQPKGTLKIGATESTTAVRLPSILTSYYETYPEVEFILETHSTEQLIQLVLERKLEGAFIAGSIHHNDLSSILFQEEELVLISKLPLSSFKDLGTMNLLAFSQGCYYRNLLEKWLHEKGIFPKRVLEFGTIEAILACVKSGMGIAIMMKSIIQNHEHSFTLTSLPESFSKVPTTFIMRKDTFYSSALRKLIDMITDAPCTIKE</sequence>
<dbReference type="Proteomes" id="UP000027778">
    <property type="component" value="Unassembled WGS sequence"/>
</dbReference>
<dbReference type="FunFam" id="1.10.10.10:FF:000001">
    <property type="entry name" value="LysR family transcriptional regulator"/>
    <property type="match status" value="1"/>
</dbReference>
<dbReference type="Gene3D" id="3.40.190.290">
    <property type="match status" value="1"/>
</dbReference>
<dbReference type="PRINTS" id="PR00039">
    <property type="entry name" value="HTHLYSR"/>
</dbReference>
<dbReference type="STRING" id="574375.AZF08_14275"/>
<keyword evidence="8" id="KW-1185">Reference proteome</keyword>
<dbReference type="PANTHER" id="PTHR30126">
    <property type="entry name" value="HTH-TYPE TRANSCRIPTIONAL REGULATOR"/>
    <property type="match status" value="1"/>
</dbReference>
<keyword evidence="4" id="KW-0238">DNA-binding</keyword>
<dbReference type="InterPro" id="IPR036388">
    <property type="entry name" value="WH-like_DNA-bd_sf"/>
</dbReference>
<dbReference type="InterPro" id="IPR000847">
    <property type="entry name" value="LysR_HTH_N"/>
</dbReference>
<keyword evidence="3" id="KW-0805">Transcription regulation</keyword>
<dbReference type="AlphaFoldDB" id="A0A073K7Z7"/>
<evidence type="ECO:0000256" key="4">
    <source>
        <dbReference type="ARBA" id="ARBA00023125"/>
    </source>
</evidence>
<proteinExistence type="inferred from homology"/>
<comment type="similarity">
    <text evidence="1">Belongs to the LysR transcriptional regulatory family.</text>
</comment>
<name>A0A073K7Z7_9BACI</name>
<evidence type="ECO:0000256" key="5">
    <source>
        <dbReference type="ARBA" id="ARBA00023163"/>
    </source>
</evidence>
<dbReference type="eggNOG" id="COG0583">
    <property type="taxonomic scope" value="Bacteria"/>
</dbReference>